<evidence type="ECO:0000313" key="1">
    <source>
        <dbReference type="EMBL" id="CAA3005643.1"/>
    </source>
</evidence>
<name>A0A8S0TIY1_OLEEU</name>
<dbReference type="Proteomes" id="UP000594638">
    <property type="component" value="Unassembled WGS sequence"/>
</dbReference>
<comment type="caution">
    <text evidence="1">The sequence shown here is derived from an EMBL/GenBank/DDBJ whole genome shotgun (WGS) entry which is preliminary data.</text>
</comment>
<dbReference type="Gramene" id="OE9A053125T1">
    <property type="protein sequence ID" value="OE9A053125C1"/>
    <property type="gene ID" value="OE9A053125"/>
</dbReference>
<sequence>MDSMAAEPLEHQLPLAQQRAGVSAHLRIQMRENVNFGQRRNWEVLVDEHVPNIDKPTARRLLKTWGLAEGTWIVWRSSLWSISHRMHTKEQASQLISKSRCGKK</sequence>
<evidence type="ECO:0000313" key="2">
    <source>
        <dbReference type="Proteomes" id="UP000594638"/>
    </source>
</evidence>
<reference evidence="1 2" key="1">
    <citation type="submission" date="2019-12" db="EMBL/GenBank/DDBJ databases">
        <authorList>
            <person name="Alioto T."/>
            <person name="Alioto T."/>
            <person name="Gomez Garrido J."/>
        </authorList>
    </citation>
    <scope>NUCLEOTIDE SEQUENCE [LARGE SCALE GENOMIC DNA]</scope>
</reference>
<dbReference type="AlphaFoldDB" id="A0A8S0TIY1"/>
<protein>
    <submittedName>
        <fullName evidence="1">Uncharacterized protein</fullName>
    </submittedName>
</protein>
<accession>A0A8S0TIY1</accession>
<keyword evidence="2" id="KW-1185">Reference proteome</keyword>
<organism evidence="1 2">
    <name type="scientific">Olea europaea subsp. europaea</name>
    <dbReference type="NCBI Taxonomy" id="158383"/>
    <lineage>
        <taxon>Eukaryota</taxon>
        <taxon>Viridiplantae</taxon>
        <taxon>Streptophyta</taxon>
        <taxon>Embryophyta</taxon>
        <taxon>Tracheophyta</taxon>
        <taxon>Spermatophyta</taxon>
        <taxon>Magnoliopsida</taxon>
        <taxon>eudicotyledons</taxon>
        <taxon>Gunneridae</taxon>
        <taxon>Pentapetalae</taxon>
        <taxon>asterids</taxon>
        <taxon>lamiids</taxon>
        <taxon>Lamiales</taxon>
        <taxon>Oleaceae</taxon>
        <taxon>Oleeae</taxon>
        <taxon>Olea</taxon>
    </lineage>
</organism>
<proteinExistence type="predicted"/>
<dbReference type="EMBL" id="CACTIH010007248">
    <property type="protein sequence ID" value="CAA3005643.1"/>
    <property type="molecule type" value="Genomic_DNA"/>
</dbReference>
<gene>
    <name evidence="1" type="ORF">OLEA9_A053125</name>
</gene>